<comment type="caution">
    <text evidence="2">The sequence shown here is derived from an EMBL/GenBank/DDBJ whole genome shotgun (WGS) entry which is preliminary data.</text>
</comment>
<evidence type="ECO:0000313" key="2">
    <source>
        <dbReference type="EMBL" id="CAJ1372163.1"/>
    </source>
</evidence>
<dbReference type="AlphaFoldDB" id="A0AA36MLP7"/>
<keyword evidence="3" id="KW-1185">Reference proteome</keyword>
<dbReference type="GO" id="GO:0004523">
    <property type="term" value="F:RNA-DNA hybrid ribonuclease activity"/>
    <property type="evidence" value="ECO:0007669"/>
    <property type="project" value="InterPro"/>
</dbReference>
<dbReference type="InterPro" id="IPR012337">
    <property type="entry name" value="RNaseH-like_sf"/>
</dbReference>
<dbReference type="PROSITE" id="PS50879">
    <property type="entry name" value="RNASE_H_1"/>
    <property type="match status" value="1"/>
</dbReference>
<sequence>MSEEEVHEAVAGALRSLGETVHWRQLPRALHQHKCARFKAFVNVWPTRGTVLVQGGEAPALEKVLKELLGEEPNLHTEPNPEPSIEQDAWHLFVDGSCPANRQVGKTTAAGWGVAVYQQQSGERSIFAELFGPVVTDLASPLSLGATCGSNNTGELSAMAEACLWLLDQSLLYPAVLHYDSEYAANIALGRNKAHKNVELAEKLQMLLAQVQAQRRVRLCHVKGHSGCPGNEHADQLAATGARGSFSCPRWARHMAAEQAAQPPEVCPIFENLGRGPLDSAKRRPPTPATGGFAKKLRGPVEVILLD</sequence>
<gene>
    <name evidence="2" type="ORF">EVOR1521_LOCUS2301</name>
</gene>
<name>A0AA36MLP7_9DINO</name>
<organism evidence="2 3">
    <name type="scientific">Effrenium voratum</name>
    <dbReference type="NCBI Taxonomy" id="2562239"/>
    <lineage>
        <taxon>Eukaryota</taxon>
        <taxon>Sar</taxon>
        <taxon>Alveolata</taxon>
        <taxon>Dinophyceae</taxon>
        <taxon>Suessiales</taxon>
        <taxon>Symbiodiniaceae</taxon>
        <taxon>Effrenium</taxon>
    </lineage>
</organism>
<reference evidence="2" key="1">
    <citation type="submission" date="2023-08" db="EMBL/GenBank/DDBJ databases">
        <authorList>
            <person name="Chen Y."/>
            <person name="Shah S."/>
            <person name="Dougan E. K."/>
            <person name="Thang M."/>
            <person name="Chan C."/>
        </authorList>
    </citation>
    <scope>NUCLEOTIDE SEQUENCE</scope>
</reference>
<protein>
    <recommendedName>
        <fullName evidence="1">RNase H type-1 domain-containing protein</fullName>
    </recommendedName>
</protein>
<evidence type="ECO:0000259" key="1">
    <source>
        <dbReference type="PROSITE" id="PS50879"/>
    </source>
</evidence>
<dbReference type="Proteomes" id="UP001178507">
    <property type="component" value="Unassembled WGS sequence"/>
</dbReference>
<dbReference type="Gene3D" id="3.30.420.10">
    <property type="entry name" value="Ribonuclease H-like superfamily/Ribonuclease H"/>
    <property type="match status" value="1"/>
</dbReference>
<evidence type="ECO:0000313" key="3">
    <source>
        <dbReference type="Proteomes" id="UP001178507"/>
    </source>
</evidence>
<dbReference type="GO" id="GO:0003676">
    <property type="term" value="F:nucleic acid binding"/>
    <property type="evidence" value="ECO:0007669"/>
    <property type="project" value="InterPro"/>
</dbReference>
<accession>A0AA36MLP7</accession>
<dbReference type="InterPro" id="IPR002156">
    <property type="entry name" value="RNaseH_domain"/>
</dbReference>
<feature type="domain" description="RNase H type-1" evidence="1">
    <location>
        <begin position="86"/>
        <end position="243"/>
    </location>
</feature>
<proteinExistence type="predicted"/>
<dbReference type="SUPFAM" id="SSF53098">
    <property type="entry name" value="Ribonuclease H-like"/>
    <property type="match status" value="1"/>
</dbReference>
<dbReference type="InterPro" id="IPR036397">
    <property type="entry name" value="RNaseH_sf"/>
</dbReference>
<dbReference type="Pfam" id="PF00075">
    <property type="entry name" value="RNase_H"/>
    <property type="match status" value="1"/>
</dbReference>
<dbReference type="EMBL" id="CAUJNA010000117">
    <property type="protein sequence ID" value="CAJ1372163.1"/>
    <property type="molecule type" value="Genomic_DNA"/>
</dbReference>